<organism evidence="2 3">
    <name type="scientific">Lutibacter oceani</name>
    <dbReference type="NCBI Taxonomy" id="1853311"/>
    <lineage>
        <taxon>Bacteria</taxon>
        <taxon>Pseudomonadati</taxon>
        <taxon>Bacteroidota</taxon>
        <taxon>Flavobacteriia</taxon>
        <taxon>Flavobacteriales</taxon>
        <taxon>Flavobacteriaceae</taxon>
        <taxon>Lutibacter</taxon>
    </lineage>
</organism>
<reference evidence="2 3" key="1">
    <citation type="submission" date="2018-08" db="EMBL/GenBank/DDBJ databases">
        <title>Genomic Encyclopedia of Type Strains, Phase III (KMG-III): the genomes of soil and plant-associated and newly described type strains.</title>
        <authorList>
            <person name="Whitman W."/>
        </authorList>
    </citation>
    <scope>NUCLEOTIDE SEQUENCE [LARGE SCALE GENOMIC DNA]</scope>
    <source>
        <strain evidence="2 3">325-5</strain>
    </source>
</reference>
<accession>A0A3D9RW37</accession>
<evidence type="ECO:0008006" key="4">
    <source>
        <dbReference type="Google" id="ProtNLM"/>
    </source>
</evidence>
<comment type="caution">
    <text evidence="2">The sequence shown here is derived from an EMBL/GenBank/DDBJ whole genome shotgun (WGS) entry which is preliminary data.</text>
</comment>
<feature type="signal peptide" evidence="1">
    <location>
        <begin position="1"/>
        <end position="23"/>
    </location>
</feature>
<feature type="chain" id="PRO_5017599911" description="YD repeat-containing protein" evidence="1">
    <location>
        <begin position="24"/>
        <end position="255"/>
    </location>
</feature>
<dbReference type="OrthoDB" id="9954172at2"/>
<sequence length="255" mass="29884">MKKLKFCFSLFLILILFSCSINKEDLIETKYLITEINHHDGVTGDINYVSQIEYDSEGKLFLIKSFTKYNISDISRTLFKYNDLDELTSIRKESGGNFYELEVILEEGKITIKGWDQPYKIVYHYNEARMITSKEVWYNISSPNTFNFTYNNEKQLVEIYKKIGSLTPEIITFNNYIASNPFPFSVYIGTFGDLELILSHAFNIKFGNNGVPTTSIGNPDFENFEYDFDNHKNIVKMKLNTNNIFSFKYKRELIY</sequence>
<evidence type="ECO:0000256" key="1">
    <source>
        <dbReference type="SAM" id="SignalP"/>
    </source>
</evidence>
<protein>
    <recommendedName>
        <fullName evidence="4">YD repeat-containing protein</fullName>
    </recommendedName>
</protein>
<name>A0A3D9RW37_9FLAO</name>
<keyword evidence="3" id="KW-1185">Reference proteome</keyword>
<dbReference type="RefSeq" id="WP_115881704.1">
    <property type="nucleotide sequence ID" value="NZ_QTTQ01000011.1"/>
</dbReference>
<gene>
    <name evidence="2" type="ORF">BX611_2510</name>
</gene>
<dbReference type="Proteomes" id="UP000256429">
    <property type="component" value="Unassembled WGS sequence"/>
</dbReference>
<dbReference type="AlphaFoldDB" id="A0A3D9RW37"/>
<proteinExistence type="predicted"/>
<evidence type="ECO:0000313" key="3">
    <source>
        <dbReference type="Proteomes" id="UP000256429"/>
    </source>
</evidence>
<evidence type="ECO:0000313" key="2">
    <source>
        <dbReference type="EMBL" id="REE80852.1"/>
    </source>
</evidence>
<keyword evidence="1" id="KW-0732">Signal</keyword>
<dbReference type="EMBL" id="QTTQ01000011">
    <property type="protein sequence ID" value="REE80852.1"/>
    <property type="molecule type" value="Genomic_DNA"/>
</dbReference>
<dbReference type="PROSITE" id="PS51257">
    <property type="entry name" value="PROKAR_LIPOPROTEIN"/>
    <property type="match status" value="1"/>
</dbReference>